<dbReference type="Pfam" id="PF01370">
    <property type="entry name" value="Epimerase"/>
    <property type="match status" value="1"/>
</dbReference>
<feature type="domain" description="NAD-dependent epimerase/dehydratase" evidence="1">
    <location>
        <begin position="3"/>
        <end position="213"/>
    </location>
</feature>
<dbReference type="RefSeq" id="WP_345601484.1">
    <property type="nucleotide sequence ID" value="NZ_BAABLT010000034.1"/>
</dbReference>
<evidence type="ECO:0000259" key="1">
    <source>
        <dbReference type="Pfam" id="PF01370"/>
    </source>
</evidence>
<sequence length="337" mass="35504">MEILVLGGTAQLGHAVAAAAVRRGHRVTCAARGVSGSVPAGAELVPVDRRDGLDPLAGRRFDAVVDVATMSLRWVRDALAALGAQAGHWTFVSSINAYADTMTPGQTAASPVLDPVTDAPDFTSEDRQVDVETYGGVKVASENAVREAVGDRAFVVRPGLITGPGDRMDRFGYWAARLWRGGRVLVPDAPDQPIQHIDVLDLAEWIIGSAEQGRTGTLDAIGPVTTLRALLTGLAEIVAPEGTELVAAPPRALLDAGVSPWSGPKSLPLWLPDTHLGLTAHDPAESLAAGMPVRPLAETAHAALRTERELGLDRERIAGLTPAEESELLATLAHRVW</sequence>
<dbReference type="InterPro" id="IPR036291">
    <property type="entry name" value="NAD(P)-bd_dom_sf"/>
</dbReference>
<organism evidence="2 3">
    <name type="scientific">Saccharopolyspora rosea</name>
    <dbReference type="NCBI Taxonomy" id="524884"/>
    <lineage>
        <taxon>Bacteria</taxon>
        <taxon>Bacillati</taxon>
        <taxon>Actinomycetota</taxon>
        <taxon>Actinomycetes</taxon>
        <taxon>Pseudonocardiales</taxon>
        <taxon>Pseudonocardiaceae</taxon>
        <taxon>Saccharopolyspora</taxon>
    </lineage>
</organism>
<reference evidence="3" key="1">
    <citation type="journal article" date="2019" name="Int. J. Syst. Evol. Microbiol.">
        <title>The Global Catalogue of Microorganisms (GCM) 10K type strain sequencing project: providing services to taxonomists for standard genome sequencing and annotation.</title>
        <authorList>
            <consortium name="The Broad Institute Genomics Platform"/>
            <consortium name="The Broad Institute Genome Sequencing Center for Infectious Disease"/>
            <person name="Wu L."/>
            <person name="Ma J."/>
        </authorList>
    </citation>
    <scope>NUCLEOTIDE SEQUENCE [LARGE SCALE GENOMIC DNA]</scope>
    <source>
        <strain evidence="3">CCUG 56401</strain>
    </source>
</reference>
<evidence type="ECO:0000313" key="3">
    <source>
        <dbReference type="Proteomes" id="UP001597018"/>
    </source>
</evidence>
<evidence type="ECO:0000313" key="2">
    <source>
        <dbReference type="EMBL" id="MFD0918263.1"/>
    </source>
</evidence>
<dbReference type="Gene3D" id="3.40.50.720">
    <property type="entry name" value="NAD(P)-binding Rossmann-like Domain"/>
    <property type="match status" value="1"/>
</dbReference>
<protein>
    <submittedName>
        <fullName evidence="2">NAD-dependent epimerase/dehydratase family protein</fullName>
    </submittedName>
</protein>
<keyword evidence="3" id="KW-1185">Reference proteome</keyword>
<gene>
    <name evidence="2" type="ORF">ACFQ16_00760</name>
</gene>
<name>A0ABW3FKG3_9PSEU</name>
<dbReference type="InterPro" id="IPR001509">
    <property type="entry name" value="Epimerase_deHydtase"/>
</dbReference>
<dbReference type="EMBL" id="JBHTIW010000001">
    <property type="protein sequence ID" value="MFD0918263.1"/>
    <property type="molecule type" value="Genomic_DNA"/>
</dbReference>
<dbReference type="Proteomes" id="UP001597018">
    <property type="component" value="Unassembled WGS sequence"/>
</dbReference>
<accession>A0ABW3FKG3</accession>
<comment type="caution">
    <text evidence="2">The sequence shown here is derived from an EMBL/GenBank/DDBJ whole genome shotgun (WGS) entry which is preliminary data.</text>
</comment>
<dbReference type="SUPFAM" id="SSF51735">
    <property type="entry name" value="NAD(P)-binding Rossmann-fold domains"/>
    <property type="match status" value="1"/>
</dbReference>
<proteinExistence type="predicted"/>